<organism evidence="1 2">
    <name type="scientific">Jeotgalibacillus soli</name>
    <dbReference type="NCBI Taxonomy" id="889306"/>
    <lineage>
        <taxon>Bacteria</taxon>
        <taxon>Bacillati</taxon>
        <taxon>Bacillota</taxon>
        <taxon>Bacilli</taxon>
        <taxon>Bacillales</taxon>
        <taxon>Caryophanaceae</taxon>
        <taxon>Jeotgalibacillus</taxon>
    </lineage>
</organism>
<sequence length="37" mass="4463">MEIYFYYRLGNGQQKEKMLINDLSHVYRTNKGGLLRL</sequence>
<dbReference type="Proteomes" id="UP000031938">
    <property type="component" value="Unassembled WGS sequence"/>
</dbReference>
<accession>A0A0C2VMP7</accession>
<evidence type="ECO:0000313" key="2">
    <source>
        <dbReference type="Proteomes" id="UP000031938"/>
    </source>
</evidence>
<gene>
    <name evidence="1" type="ORF">KP78_28220</name>
</gene>
<reference evidence="1 2" key="1">
    <citation type="submission" date="2015-01" db="EMBL/GenBank/DDBJ databases">
        <title>Genome sequencing of Jeotgalibacillus soli.</title>
        <authorList>
            <person name="Goh K.M."/>
            <person name="Chan K.-G."/>
            <person name="Yaakop A.S."/>
            <person name="Ee R."/>
            <person name="Gan H.M."/>
            <person name="Chan C.S."/>
        </authorList>
    </citation>
    <scope>NUCLEOTIDE SEQUENCE [LARGE SCALE GENOMIC DNA]</scope>
    <source>
        <strain evidence="1 2">P9</strain>
    </source>
</reference>
<dbReference type="EMBL" id="JXRP01000018">
    <property type="protein sequence ID" value="KIL45278.1"/>
    <property type="molecule type" value="Genomic_DNA"/>
</dbReference>
<evidence type="ECO:0000313" key="1">
    <source>
        <dbReference type="EMBL" id="KIL45278.1"/>
    </source>
</evidence>
<comment type="caution">
    <text evidence="1">The sequence shown here is derived from an EMBL/GenBank/DDBJ whole genome shotgun (WGS) entry which is preliminary data.</text>
</comment>
<dbReference type="AlphaFoldDB" id="A0A0C2VMP7"/>
<protein>
    <submittedName>
        <fullName evidence="1">Uncharacterized protein</fullName>
    </submittedName>
</protein>
<proteinExistence type="predicted"/>
<name>A0A0C2VMP7_9BACL</name>
<keyword evidence="2" id="KW-1185">Reference proteome</keyword>